<feature type="region of interest" description="Disordered" evidence="1">
    <location>
        <begin position="169"/>
        <end position="191"/>
    </location>
</feature>
<accession>A0A4U0U6T7</accession>
<gene>
    <name evidence="2" type="ORF">B0A50_02559</name>
</gene>
<dbReference type="PANTHER" id="PTHR42085:SF2">
    <property type="entry name" value="F-BOX DOMAIN-CONTAINING PROTEIN"/>
    <property type="match status" value="1"/>
</dbReference>
<feature type="compositionally biased region" description="Acidic residues" evidence="1">
    <location>
        <begin position="56"/>
        <end position="65"/>
    </location>
</feature>
<evidence type="ECO:0000313" key="3">
    <source>
        <dbReference type="Proteomes" id="UP000308549"/>
    </source>
</evidence>
<dbReference type="PANTHER" id="PTHR42085">
    <property type="entry name" value="F-BOX DOMAIN-CONTAINING PROTEIN"/>
    <property type="match status" value="1"/>
</dbReference>
<dbReference type="InterPro" id="IPR038883">
    <property type="entry name" value="AN11006-like"/>
</dbReference>
<protein>
    <submittedName>
        <fullName evidence="2">Uncharacterized protein</fullName>
    </submittedName>
</protein>
<dbReference type="EMBL" id="NAJL01000011">
    <property type="protein sequence ID" value="TKA30332.1"/>
    <property type="molecule type" value="Genomic_DNA"/>
</dbReference>
<dbReference type="Proteomes" id="UP000308549">
    <property type="component" value="Unassembled WGS sequence"/>
</dbReference>
<organism evidence="2 3">
    <name type="scientific">Salinomyces thailandicus</name>
    <dbReference type="NCBI Taxonomy" id="706561"/>
    <lineage>
        <taxon>Eukaryota</taxon>
        <taxon>Fungi</taxon>
        <taxon>Dikarya</taxon>
        <taxon>Ascomycota</taxon>
        <taxon>Pezizomycotina</taxon>
        <taxon>Dothideomycetes</taxon>
        <taxon>Dothideomycetidae</taxon>
        <taxon>Mycosphaerellales</taxon>
        <taxon>Teratosphaeriaceae</taxon>
        <taxon>Salinomyces</taxon>
    </lineage>
</organism>
<proteinExistence type="predicted"/>
<feature type="region of interest" description="Disordered" evidence="1">
    <location>
        <begin position="1"/>
        <end position="92"/>
    </location>
</feature>
<name>A0A4U0U6T7_9PEZI</name>
<evidence type="ECO:0000256" key="1">
    <source>
        <dbReference type="SAM" id="MobiDB-lite"/>
    </source>
</evidence>
<comment type="caution">
    <text evidence="2">The sequence shown here is derived from an EMBL/GenBank/DDBJ whole genome shotgun (WGS) entry which is preliminary data.</text>
</comment>
<reference evidence="2 3" key="1">
    <citation type="submission" date="2017-03" db="EMBL/GenBank/DDBJ databases">
        <title>Genomes of endolithic fungi from Antarctica.</title>
        <authorList>
            <person name="Coleine C."/>
            <person name="Masonjones S."/>
            <person name="Stajich J.E."/>
        </authorList>
    </citation>
    <scope>NUCLEOTIDE SEQUENCE [LARGE SCALE GENOMIC DNA]</scope>
    <source>
        <strain evidence="2 3">CCFEE 6315</strain>
    </source>
</reference>
<keyword evidence="3" id="KW-1185">Reference proteome</keyword>
<dbReference type="OrthoDB" id="5372935at2759"/>
<sequence>MAKTKQNKIPTKITATTSTPRPSDDVTVNFNPRTGRPMRNAPKADSPFVDSAVAISDDESSDDEYVLAPTSRANKRKRSPSPTLTDNGNVSDAISEHDHYFDEDDVAAVPQRKATETSLSTSSPTFAQGSQIVLKDLVINVPSGHTGPVILHLTPGMATAPLQAPLHVSAPKPAAPAKPKGRKRARKEAVPTSREGAGFLDLPAELRNEIYRLAFVADGKFNLARPTNFARSAAFLRTCRQVHEEARDILYGENEFLFVRRVDRHGSFWEDEWKEVGFKSIRKFVKTIGVENTSLIRHLSFQFEDATPCLNPDSMSHEERRFVHDDGLMSILRHLGDYAQLQTLKLCFHGRRRVETSDDRFLAYLKRIRADTVELVKFPIGRPESVYAMESKQAEVVRKGLMKAMVRKEKLYD</sequence>
<feature type="compositionally biased region" description="Polar residues" evidence="1">
    <location>
        <begin position="80"/>
        <end position="92"/>
    </location>
</feature>
<evidence type="ECO:0000313" key="2">
    <source>
        <dbReference type="EMBL" id="TKA30332.1"/>
    </source>
</evidence>
<feature type="compositionally biased region" description="Polar residues" evidence="1">
    <location>
        <begin position="7"/>
        <end position="32"/>
    </location>
</feature>
<dbReference type="AlphaFoldDB" id="A0A4U0U6T7"/>